<feature type="transmembrane region" description="Helical" evidence="9">
    <location>
        <begin position="204"/>
        <end position="222"/>
    </location>
</feature>
<evidence type="ECO:0000313" key="15">
    <source>
        <dbReference type="RGD" id="621389"/>
    </source>
</evidence>
<dbReference type="InterPro" id="IPR002350">
    <property type="entry name" value="Kazal_dom"/>
</dbReference>
<accession>A0A8I6GHY6</accession>
<reference evidence="13" key="1">
    <citation type="submission" date="2024-01" db="EMBL/GenBank/DDBJ databases">
        <title>GRCr8: a new rat reference genome assembly contstructed from accurate long reads and long range scaffolding.</title>
        <authorList>
            <person name="Doris P.A."/>
            <person name="Kalbfleisch T."/>
            <person name="Li K."/>
            <person name="Howe K."/>
            <person name="Wood J."/>
        </authorList>
    </citation>
    <scope>NUCLEOTIDE SEQUENCE [LARGE SCALE GENOMIC DNA]</scope>
    <source>
        <strain evidence="13">Brown Norway</strain>
    </source>
</reference>
<dbReference type="Proteomes" id="UP000002494">
    <property type="component" value="Chromosome 4"/>
</dbReference>
<dbReference type="Gene3D" id="1.20.1250.20">
    <property type="entry name" value="MFS general substrate transporter like domains"/>
    <property type="match status" value="1"/>
</dbReference>
<evidence type="ECO:0000313" key="13">
    <source>
        <dbReference type="Ensembl" id="ENSRNOP00000090137.2"/>
    </source>
</evidence>
<evidence type="ECO:0000256" key="4">
    <source>
        <dbReference type="ARBA" id="ARBA00022475"/>
    </source>
</evidence>
<dbReference type="InterPro" id="IPR004156">
    <property type="entry name" value="OATP"/>
</dbReference>
<dbReference type="GO" id="GO:0005886">
    <property type="term" value="C:plasma membrane"/>
    <property type="evidence" value="ECO:0007669"/>
    <property type="project" value="UniProtKB-SubCell"/>
</dbReference>
<feature type="domain" description="Kazal-like" evidence="12">
    <location>
        <begin position="433"/>
        <end position="488"/>
    </location>
</feature>
<feature type="coiled-coil region" evidence="10">
    <location>
        <begin position="272"/>
        <end position="304"/>
    </location>
</feature>
<evidence type="ECO:0000256" key="2">
    <source>
        <dbReference type="ARBA" id="ARBA00009657"/>
    </source>
</evidence>
<dbReference type="PROSITE" id="PS50850">
    <property type="entry name" value="MFS"/>
    <property type="match status" value="1"/>
</dbReference>
<dbReference type="Pfam" id="PF07648">
    <property type="entry name" value="Kazal_2"/>
    <property type="match status" value="1"/>
</dbReference>
<feature type="transmembrane region" description="Helical" evidence="9">
    <location>
        <begin position="548"/>
        <end position="571"/>
    </location>
</feature>
<evidence type="ECO:0000259" key="11">
    <source>
        <dbReference type="PROSITE" id="PS50850"/>
    </source>
</evidence>
<feature type="transmembrane region" description="Helical" evidence="9">
    <location>
        <begin position="56"/>
        <end position="80"/>
    </location>
</feature>
<dbReference type="PANTHER" id="PTHR11388:SF16">
    <property type="entry name" value="SOLUTE CARRIER ORGANIC ANION TRANSPORTER FAMILY MEMBER 1A2"/>
    <property type="match status" value="1"/>
</dbReference>
<evidence type="ECO:0000313" key="14">
    <source>
        <dbReference type="Proteomes" id="UP000002494"/>
    </source>
</evidence>
<keyword evidence="9" id="KW-0406">Ion transport</keyword>
<dbReference type="GO" id="GO:0006811">
    <property type="term" value="P:monoatomic ion transport"/>
    <property type="evidence" value="ECO:0007669"/>
    <property type="project" value="UniProtKB-KW"/>
</dbReference>
<proteinExistence type="inferred from homology"/>
<dbReference type="SUPFAM" id="SSF100895">
    <property type="entry name" value="Kazal-type serine protease inhibitors"/>
    <property type="match status" value="1"/>
</dbReference>
<feature type="transmembrane region" description="Helical" evidence="9">
    <location>
        <begin position="317"/>
        <end position="335"/>
    </location>
</feature>
<dbReference type="NCBIfam" id="TIGR00805">
    <property type="entry name" value="oat"/>
    <property type="match status" value="1"/>
</dbReference>
<reference evidence="13" key="3">
    <citation type="submission" date="2025-09" db="UniProtKB">
        <authorList>
            <consortium name="Ensembl"/>
        </authorList>
    </citation>
    <scope>IDENTIFICATION</scope>
    <source>
        <strain evidence="13">Brown Norway</strain>
    </source>
</reference>
<dbReference type="RGD" id="621387">
    <property type="gene designation" value="Slco1a8"/>
</dbReference>
<reference evidence="13" key="2">
    <citation type="submission" date="2025-08" db="UniProtKB">
        <authorList>
            <consortium name="Ensembl"/>
        </authorList>
    </citation>
    <scope>IDENTIFICATION</scope>
    <source>
        <strain evidence="13">Brown Norway</strain>
    </source>
</reference>
<evidence type="ECO:0000256" key="9">
    <source>
        <dbReference type="RuleBase" id="RU362056"/>
    </source>
</evidence>
<dbReference type="InterPro" id="IPR020846">
    <property type="entry name" value="MFS_dom"/>
</dbReference>
<evidence type="ECO:0000256" key="3">
    <source>
        <dbReference type="ARBA" id="ARBA00022448"/>
    </source>
</evidence>
<keyword evidence="8" id="KW-1015">Disulfide bond</keyword>
<evidence type="ECO:0000256" key="8">
    <source>
        <dbReference type="ARBA" id="ARBA00023157"/>
    </source>
</evidence>
<dbReference type="PROSITE" id="PS51465">
    <property type="entry name" value="KAZAL_2"/>
    <property type="match status" value="1"/>
</dbReference>
<sequence>MGDLEKGAATHGAGCFAKIKVFLMALTCAYVSKSLSGTFMSSMLTQIERQFGIPTAIVGFINGSFEIGNLLLIIFVSYFGMKLHRPIVIGVGCAVMGLGCFIISLPHFLMGRYEYETTILPTSNLSSNSFLCMENQTQTLNPAQDPAECVKEVKSLMWIYVLVGNIIRGIGETPIMPLGVSYIENFAKSENSPLYIGILETGKMIGPIFGLLLGSFCASIYVDTGSVNTDDLTITPTDIRWVGAWWIGFLVCAGVNILISIPFFFFPKTLPKEGLQENVDGTENAKEEKHREKAKEEKRGITKDFFPFLKSLSCNPIYMLFTLISVLQVNAFNIYFSFLPKYLENQYGKSTAEVIFLMGVYNLPAICIGYLIAGFMMKKFKITVKTAAFLAFCLSLSEYSFGFCNFLITCDNVPVAGLTNSYERDQKPLYLENNVLADCNTRCSCLTKTWDPVCGDNGLAYMSACLAGCEKSVGTGTNMVFHNCSCIQSPGNSSAVLGLCNKGPECTNKLQYLLILSGFLSILYSFAAIPGYMVFLRCVESEEKSLGIGIHAFCIRVFAGIPAPIYFGALIDRTCLHWGTQKCGAPGACRMYDINSFRRIYLGMSAALRGSSYLPAFVIVILTRKFSLPGKINSSEMEIAEMKLTEKESQCTDVHRNPKFKNDGELKTKL</sequence>
<evidence type="ECO:0000256" key="10">
    <source>
        <dbReference type="SAM" id="Coils"/>
    </source>
</evidence>
<keyword evidence="3 9" id="KW-0813">Transport</keyword>
<dbReference type="AlphaFoldDB" id="A0A8I6GHY6"/>
<dbReference type="Ensembl" id="ENSRNOT00000113317.2">
    <property type="protein sequence ID" value="ENSRNOP00000090137.2"/>
    <property type="gene ID" value="ENSRNOG00000010388.10"/>
</dbReference>
<name>A0A8I6GHY6_RAT</name>
<evidence type="ECO:0000256" key="1">
    <source>
        <dbReference type="ARBA" id="ARBA00004651"/>
    </source>
</evidence>
<comment type="similarity">
    <text evidence="2 9">Belongs to the organo anion transporter (TC 2.A.60) family.</text>
</comment>
<keyword evidence="5 9" id="KW-0812">Transmembrane</keyword>
<comment type="caution">
    <text evidence="9">Lacks conserved residue(s) required for the propagation of feature annotation.</text>
</comment>
<dbReference type="InterPro" id="IPR036259">
    <property type="entry name" value="MFS_trans_sf"/>
</dbReference>
<feature type="transmembrane region" description="Helical" evidence="9">
    <location>
        <begin position="600"/>
        <end position="622"/>
    </location>
</feature>
<keyword evidence="6 9" id="KW-1133">Transmembrane helix</keyword>
<feature type="domain" description="Major facilitator superfamily (MFS) profile" evidence="11">
    <location>
        <begin position="22"/>
        <end position="624"/>
    </location>
</feature>
<keyword evidence="14" id="KW-1185">Reference proteome</keyword>
<keyword evidence="7 9" id="KW-0472">Membrane</keyword>
<dbReference type="Pfam" id="PF03137">
    <property type="entry name" value="OATP"/>
    <property type="match status" value="1"/>
</dbReference>
<organism evidence="13 14">
    <name type="scientific">Rattus norvegicus</name>
    <name type="common">Rat</name>
    <dbReference type="NCBI Taxonomy" id="10116"/>
    <lineage>
        <taxon>Eukaryota</taxon>
        <taxon>Metazoa</taxon>
        <taxon>Chordata</taxon>
        <taxon>Craniata</taxon>
        <taxon>Vertebrata</taxon>
        <taxon>Euteleostomi</taxon>
        <taxon>Mammalia</taxon>
        <taxon>Eutheria</taxon>
        <taxon>Euarchontoglires</taxon>
        <taxon>Glires</taxon>
        <taxon>Rodentia</taxon>
        <taxon>Myomorpha</taxon>
        <taxon>Muroidea</taxon>
        <taxon>Muridae</taxon>
        <taxon>Murinae</taxon>
        <taxon>Rattus</taxon>
    </lineage>
</organism>
<keyword evidence="10" id="KW-0175">Coiled coil</keyword>
<dbReference type="InterPro" id="IPR036058">
    <property type="entry name" value="Kazal_dom_sf"/>
</dbReference>
<evidence type="ECO:0000256" key="6">
    <source>
        <dbReference type="ARBA" id="ARBA00022989"/>
    </source>
</evidence>
<feature type="transmembrane region" description="Helical" evidence="9">
    <location>
        <begin position="87"/>
        <end position="109"/>
    </location>
</feature>
<feature type="transmembrane region" description="Helical" evidence="9">
    <location>
        <begin position="21"/>
        <end position="44"/>
    </location>
</feature>
<keyword evidence="4" id="KW-1003">Cell membrane</keyword>
<protein>
    <recommendedName>
        <fullName evidence="9">Solute carrier organic anion transporter family member</fullName>
    </recommendedName>
</protein>
<dbReference type="OrthoDB" id="5062115at2759"/>
<dbReference type="GO" id="GO:0022857">
    <property type="term" value="F:transmembrane transporter activity"/>
    <property type="evidence" value="ECO:0007669"/>
    <property type="project" value="InterPro"/>
</dbReference>
<feature type="transmembrane region" description="Helical" evidence="9">
    <location>
        <begin position="512"/>
        <end position="536"/>
    </location>
</feature>
<dbReference type="RGD" id="621389">
    <property type="gene designation" value="Slco1a4"/>
</dbReference>
<dbReference type="SUPFAM" id="SSF103473">
    <property type="entry name" value="MFS general substrate transporter"/>
    <property type="match status" value="1"/>
</dbReference>
<evidence type="ECO:0000256" key="7">
    <source>
        <dbReference type="ARBA" id="ARBA00023136"/>
    </source>
</evidence>
<dbReference type="PANTHER" id="PTHR11388">
    <property type="entry name" value="ORGANIC ANION TRANSPORTER"/>
    <property type="match status" value="1"/>
</dbReference>
<feature type="transmembrane region" description="Helical" evidence="9">
    <location>
        <begin position="387"/>
        <end position="408"/>
    </location>
</feature>
<evidence type="ECO:0000259" key="12">
    <source>
        <dbReference type="PROSITE" id="PS51465"/>
    </source>
</evidence>
<feature type="transmembrane region" description="Helical" evidence="9">
    <location>
        <begin position="355"/>
        <end position="375"/>
    </location>
</feature>
<gene>
    <name evidence="15" type="primary">Slco1a4</name>
    <name evidence="13" type="synonym">Slco1a8</name>
</gene>
<evidence type="ECO:0000256" key="5">
    <source>
        <dbReference type="ARBA" id="ARBA00022692"/>
    </source>
</evidence>
<dbReference type="GeneTree" id="ENSGT01150000286901"/>
<comment type="subcellular location">
    <subcellularLocation>
        <location evidence="1 9">Cell membrane</location>
        <topology evidence="1 9">Multi-pass membrane protein</topology>
    </subcellularLocation>
</comment>
<feature type="transmembrane region" description="Helical" evidence="9">
    <location>
        <begin position="242"/>
        <end position="266"/>
    </location>
</feature>